<dbReference type="Proteomes" id="UP000034661">
    <property type="component" value="Unassembled WGS sequence"/>
</dbReference>
<feature type="transmembrane region" description="Helical" evidence="1">
    <location>
        <begin position="42"/>
        <end position="60"/>
    </location>
</feature>
<keyword evidence="1" id="KW-0812">Transmembrane</keyword>
<feature type="transmembrane region" description="Helical" evidence="1">
    <location>
        <begin position="20"/>
        <end position="37"/>
    </location>
</feature>
<protein>
    <submittedName>
        <fullName evidence="2">Uncharacterized protein</fullName>
    </submittedName>
</protein>
<keyword evidence="1" id="KW-0472">Membrane</keyword>
<feature type="transmembrane region" description="Helical" evidence="1">
    <location>
        <begin position="80"/>
        <end position="101"/>
    </location>
</feature>
<dbReference type="AlphaFoldDB" id="A0A0G1UMI9"/>
<reference evidence="2 3" key="1">
    <citation type="journal article" date="2015" name="Nature">
        <title>rRNA introns, odd ribosomes, and small enigmatic genomes across a large radiation of phyla.</title>
        <authorList>
            <person name="Brown C.T."/>
            <person name="Hug L.A."/>
            <person name="Thomas B.C."/>
            <person name="Sharon I."/>
            <person name="Castelle C.J."/>
            <person name="Singh A."/>
            <person name="Wilkins M.J."/>
            <person name="Williams K.H."/>
            <person name="Banfield J.F."/>
        </authorList>
    </citation>
    <scope>NUCLEOTIDE SEQUENCE [LARGE SCALE GENOMIC DNA]</scope>
</reference>
<proteinExistence type="predicted"/>
<name>A0A0G1UMI9_9BACT</name>
<evidence type="ECO:0000256" key="1">
    <source>
        <dbReference type="SAM" id="Phobius"/>
    </source>
</evidence>
<comment type="caution">
    <text evidence="2">The sequence shown here is derived from an EMBL/GenBank/DDBJ whole genome shotgun (WGS) entry which is preliminary data.</text>
</comment>
<evidence type="ECO:0000313" key="3">
    <source>
        <dbReference type="Proteomes" id="UP000034661"/>
    </source>
</evidence>
<sequence length="116" mass="12261">MSTFGTIDNPFSQLSPNSPLASSVGGSGLIVLISSLYKMAILFAGVYTLWGFIAGGYIFITASGDTKDVHRAWDKIWQSMIGLIIVASALVLGAIISFVVFGDATVLISPKVYTPN</sequence>
<accession>A0A0G1UMI9</accession>
<dbReference type="EMBL" id="LCPJ01000023">
    <property type="protein sequence ID" value="KKU95311.1"/>
    <property type="molecule type" value="Genomic_DNA"/>
</dbReference>
<gene>
    <name evidence="2" type="ORF">UY27_C0023G0019</name>
</gene>
<keyword evidence="1" id="KW-1133">Transmembrane helix</keyword>
<organism evidence="2 3">
    <name type="scientific">Candidatus Gottesmanbacteria bacterium GW2011_GWA1_48_13</name>
    <dbReference type="NCBI Taxonomy" id="1618439"/>
    <lineage>
        <taxon>Bacteria</taxon>
        <taxon>Candidatus Gottesmaniibacteriota</taxon>
    </lineage>
</organism>
<evidence type="ECO:0000313" key="2">
    <source>
        <dbReference type="EMBL" id="KKU95311.1"/>
    </source>
</evidence>